<dbReference type="EMBL" id="CAJNRE010017300">
    <property type="protein sequence ID" value="CAF2153409.1"/>
    <property type="molecule type" value="Genomic_DNA"/>
</dbReference>
<comment type="caution">
    <text evidence="10">The sequence shown here is derived from an EMBL/GenBank/DDBJ whole genome shotgun (WGS) entry which is preliminary data.</text>
</comment>
<dbReference type="Proteomes" id="UP000663834">
    <property type="component" value="Unassembled WGS sequence"/>
</dbReference>
<dbReference type="EMBL" id="CAJOBI010008181">
    <property type="protein sequence ID" value="CAF4105933.1"/>
    <property type="molecule type" value="Genomic_DNA"/>
</dbReference>
<evidence type="ECO:0000313" key="1">
    <source>
        <dbReference type="EMBL" id="CAF1404439.1"/>
    </source>
</evidence>
<dbReference type="EMBL" id="CAJNRF010008974">
    <property type="protein sequence ID" value="CAF2106444.1"/>
    <property type="molecule type" value="Genomic_DNA"/>
</dbReference>
<organism evidence="10 11">
    <name type="scientific">Rotaria magnacalcarata</name>
    <dbReference type="NCBI Taxonomy" id="392030"/>
    <lineage>
        <taxon>Eukaryota</taxon>
        <taxon>Metazoa</taxon>
        <taxon>Spiralia</taxon>
        <taxon>Gnathifera</taxon>
        <taxon>Rotifera</taxon>
        <taxon>Eurotatoria</taxon>
        <taxon>Bdelloidea</taxon>
        <taxon>Philodinida</taxon>
        <taxon>Philodinidae</taxon>
        <taxon>Rotaria</taxon>
    </lineage>
</organism>
<dbReference type="AlphaFoldDB" id="A0A820FKK1"/>
<keyword evidence="11" id="KW-1185">Reference proteome</keyword>
<dbReference type="Proteomes" id="UP000663866">
    <property type="component" value="Unassembled WGS sequence"/>
</dbReference>
<dbReference type="Proteomes" id="UP000676336">
    <property type="component" value="Unassembled WGS sequence"/>
</dbReference>
<evidence type="ECO:0000313" key="3">
    <source>
        <dbReference type="EMBL" id="CAF2067063.1"/>
    </source>
</evidence>
<dbReference type="OrthoDB" id="9982319at2759"/>
<dbReference type="Proteomes" id="UP000663887">
    <property type="component" value="Unassembled WGS sequence"/>
</dbReference>
<evidence type="ECO:0000313" key="8">
    <source>
        <dbReference type="EMBL" id="CAF4135469.1"/>
    </source>
</evidence>
<protein>
    <submittedName>
        <fullName evidence="10">Uncharacterized protein</fullName>
    </submittedName>
</protein>
<evidence type="ECO:0000313" key="4">
    <source>
        <dbReference type="EMBL" id="CAF2106444.1"/>
    </source>
</evidence>
<evidence type="ECO:0000313" key="6">
    <source>
        <dbReference type="EMBL" id="CAF4052401.1"/>
    </source>
</evidence>
<dbReference type="EMBL" id="CAJNOV010010407">
    <property type="protein sequence ID" value="CAF1404439.1"/>
    <property type="molecule type" value="Genomic_DNA"/>
</dbReference>
<evidence type="ECO:0000313" key="10">
    <source>
        <dbReference type="EMBL" id="CAF4263097.1"/>
    </source>
</evidence>
<dbReference type="Proteomes" id="UP000663855">
    <property type="component" value="Unassembled WGS sequence"/>
</dbReference>
<dbReference type="EMBL" id="CAJOBF010007200">
    <property type="protein sequence ID" value="CAF4226584.1"/>
    <property type="molecule type" value="Genomic_DNA"/>
</dbReference>
<dbReference type="EMBL" id="CAJOBG010009298">
    <property type="protein sequence ID" value="CAF4263097.1"/>
    <property type="molecule type" value="Genomic_DNA"/>
</dbReference>
<evidence type="ECO:0000313" key="2">
    <source>
        <dbReference type="EMBL" id="CAF1656609.1"/>
    </source>
</evidence>
<evidence type="ECO:0000313" key="11">
    <source>
        <dbReference type="Proteomes" id="UP000663866"/>
    </source>
</evidence>
<sequence>MEICLGSPLPEGYVITRLNNYGCGTVGQYIESPRNGMEVCLESPIPNGYVVTRTNPNGCGGRIGQYIQLISSGR</sequence>
<evidence type="ECO:0000313" key="9">
    <source>
        <dbReference type="EMBL" id="CAF4226584.1"/>
    </source>
</evidence>
<dbReference type="EMBL" id="CAJNOW010017321">
    <property type="protein sequence ID" value="CAF1656609.1"/>
    <property type="molecule type" value="Genomic_DNA"/>
</dbReference>
<name>A0A820FKK1_9BILA</name>
<proteinExistence type="predicted"/>
<dbReference type="Proteomes" id="UP000663856">
    <property type="component" value="Unassembled WGS sequence"/>
</dbReference>
<gene>
    <name evidence="6" type="ORF">BYL167_LOCUS16493</name>
    <name evidence="1" type="ORF">CJN711_LOCUS22143</name>
    <name evidence="8" type="ORF">GIL414_LOCUS18737</name>
    <name evidence="2" type="ORF">KQP761_LOCUS31110</name>
    <name evidence="5" type="ORF">MBJ925_LOCUS31714</name>
    <name evidence="10" type="ORF">OVN521_LOCUS29674</name>
    <name evidence="7" type="ORF">SMN809_LOCUS17573</name>
    <name evidence="9" type="ORF">UXM345_LOCUS29400</name>
    <name evidence="4" type="ORF">WKI299_LOCUS21433</name>
    <name evidence="3" type="ORF">XDN619_LOCUS11829</name>
</gene>
<accession>A0A820FKK1</accession>
<dbReference type="Proteomes" id="UP000663842">
    <property type="component" value="Unassembled WGS sequence"/>
</dbReference>
<dbReference type="EMBL" id="CAJOBJ010009330">
    <property type="protein sequence ID" value="CAF4135469.1"/>
    <property type="molecule type" value="Genomic_DNA"/>
</dbReference>
<dbReference type="Proteomes" id="UP000681720">
    <property type="component" value="Unassembled WGS sequence"/>
</dbReference>
<reference evidence="10" key="1">
    <citation type="submission" date="2021-02" db="EMBL/GenBank/DDBJ databases">
        <authorList>
            <person name="Nowell W R."/>
        </authorList>
    </citation>
    <scope>NUCLEOTIDE SEQUENCE</scope>
</reference>
<dbReference type="Proteomes" id="UP000681967">
    <property type="component" value="Unassembled WGS sequence"/>
</dbReference>
<evidence type="ECO:0000313" key="7">
    <source>
        <dbReference type="EMBL" id="CAF4105933.1"/>
    </source>
</evidence>
<dbReference type="EMBL" id="CAJOBH010006318">
    <property type="protein sequence ID" value="CAF4052401.1"/>
    <property type="molecule type" value="Genomic_DNA"/>
</dbReference>
<dbReference type="EMBL" id="CAJNRG010004578">
    <property type="protein sequence ID" value="CAF2067063.1"/>
    <property type="molecule type" value="Genomic_DNA"/>
</dbReference>
<evidence type="ECO:0000313" key="5">
    <source>
        <dbReference type="EMBL" id="CAF2153409.1"/>
    </source>
</evidence>
<dbReference type="Proteomes" id="UP000663824">
    <property type="component" value="Unassembled WGS sequence"/>
</dbReference>